<evidence type="ECO:0000313" key="2">
    <source>
        <dbReference type="Proteomes" id="UP000729402"/>
    </source>
</evidence>
<comment type="caution">
    <text evidence="1">The sequence shown here is derived from an EMBL/GenBank/DDBJ whole genome shotgun (WGS) entry which is preliminary data.</text>
</comment>
<sequence length="241" mass="25685">MTMVLSPSSSASLDQRAKRSIAQLSGIRMLTRMLVRVMRRGRARKCALLRTPMSFPGNCAVAGIVVPDDAKKVATDSLAAAIATPVKPSTSAMAVMTHVVVIFVTTARPHVDTLAVKAQIPGTPTMGMPSATMPIMTQLTMTVPTVDTPNAGSLAPVVSPGKATMVEEILLTVDHPMEIQPEADLVEELETMIEMADRSVTLDELALAKRDEAVVRLMKAKAEVVDFKKKVKAARATIAIA</sequence>
<gene>
    <name evidence="1" type="ORF">GUJ93_ZPchr0012g20335</name>
</gene>
<dbReference type="EMBL" id="JAAALK010000080">
    <property type="protein sequence ID" value="KAG8095432.1"/>
    <property type="molecule type" value="Genomic_DNA"/>
</dbReference>
<evidence type="ECO:0000313" key="1">
    <source>
        <dbReference type="EMBL" id="KAG8095432.1"/>
    </source>
</evidence>
<name>A0A8J5WV60_ZIZPA</name>
<organism evidence="1 2">
    <name type="scientific">Zizania palustris</name>
    <name type="common">Northern wild rice</name>
    <dbReference type="NCBI Taxonomy" id="103762"/>
    <lineage>
        <taxon>Eukaryota</taxon>
        <taxon>Viridiplantae</taxon>
        <taxon>Streptophyta</taxon>
        <taxon>Embryophyta</taxon>
        <taxon>Tracheophyta</taxon>
        <taxon>Spermatophyta</taxon>
        <taxon>Magnoliopsida</taxon>
        <taxon>Liliopsida</taxon>
        <taxon>Poales</taxon>
        <taxon>Poaceae</taxon>
        <taxon>BOP clade</taxon>
        <taxon>Oryzoideae</taxon>
        <taxon>Oryzeae</taxon>
        <taxon>Zizaniinae</taxon>
        <taxon>Zizania</taxon>
    </lineage>
</organism>
<accession>A0A8J5WV60</accession>
<protein>
    <submittedName>
        <fullName evidence="1">Uncharacterized protein</fullName>
    </submittedName>
</protein>
<reference evidence="1" key="1">
    <citation type="journal article" date="2021" name="bioRxiv">
        <title>Whole Genome Assembly and Annotation of Northern Wild Rice, Zizania palustris L., Supports a Whole Genome Duplication in the Zizania Genus.</title>
        <authorList>
            <person name="Haas M."/>
            <person name="Kono T."/>
            <person name="Macchietto M."/>
            <person name="Millas R."/>
            <person name="McGilp L."/>
            <person name="Shao M."/>
            <person name="Duquette J."/>
            <person name="Hirsch C.N."/>
            <person name="Kimball J."/>
        </authorList>
    </citation>
    <scope>NUCLEOTIDE SEQUENCE</scope>
    <source>
        <tissue evidence="1">Fresh leaf tissue</tissue>
    </source>
</reference>
<dbReference type="Proteomes" id="UP000729402">
    <property type="component" value="Unassembled WGS sequence"/>
</dbReference>
<proteinExistence type="predicted"/>
<dbReference type="AlphaFoldDB" id="A0A8J5WV60"/>
<keyword evidence="2" id="KW-1185">Reference proteome</keyword>
<reference evidence="1" key="2">
    <citation type="submission" date="2021-02" db="EMBL/GenBank/DDBJ databases">
        <authorList>
            <person name="Kimball J.A."/>
            <person name="Haas M.W."/>
            <person name="Macchietto M."/>
            <person name="Kono T."/>
            <person name="Duquette J."/>
            <person name="Shao M."/>
        </authorList>
    </citation>
    <scope>NUCLEOTIDE SEQUENCE</scope>
    <source>
        <tissue evidence="1">Fresh leaf tissue</tissue>
    </source>
</reference>